<evidence type="ECO:0000259" key="3">
    <source>
        <dbReference type="Pfam" id="PF03061"/>
    </source>
</evidence>
<comment type="similarity">
    <text evidence="1">Belongs to the 4-hydroxybenzoyl-CoA thioesterase family.</text>
</comment>
<dbReference type="InterPro" id="IPR006684">
    <property type="entry name" value="YbgC/YbaW"/>
</dbReference>
<dbReference type="PANTHER" id="PTHR31793:SF27">
    <property type="entry name" value="NOVEL THIOESTERASE SUPERFAMILY DOMAIN AND SAPOSIN A-TYPE DOMAIN CONTAINING PROTEIN (0610012H03RIK)"/>
    <property type="match status" value="1"/>
</dbReference>
<dbReference type="GO" id="GO:0047617">
    <property type="term" value="F:fatty acyl-CoA hydrolase activity"/>
    <property type="evidence" value="ECO:0007669"/>
    <property type="project" value="TreeGrafter"/>
</dbReference>
<proteinExistence type="inferred from homology"/>
<dbReference type="RefSeq" id="WP_002693249.1">
    <property type="nucleotide sequence ID" value="NZ_AAWS01000002.1"/>
</dbReference>
<dbReference type="Proteomes" id="UP000004095">
    <property type="component" value="Unassembled WGS sequence"/>
</dbReference>
<dbReference type="InterPro" id="IPR029069">
    <property type="entry name" value="HotDog_dom_sf"/>
</dbReference>
<comment type="caution">
    <text evidence="4">The sequence shown here is derived from an EMBL/GenBank/DDBJ whole genome shotgun (WGS) entry which is preliminary data.</text>
</comment>
<keyword evidence="5" id="KW-1185">Reference proteome</keyword>
<dbReference type="PIRSF" id="PIRSF003230">
    <property type="entry name" value="YbgC"/>
    <property type="match status" value="1"/>
</dbReference>
<evidence type="ECO:0000313" key="4">
    <source>
        <dbReference type="EMBL" id="EAY31553.1"/>
    </source>
</evidence>
<dbReference type="PANTHER" id="PTHR31793">
    <property type="entry name" value="4-HYDROXYBENZOYL-COA THIOESTERASE FAMILY MEMBER"/>
    <property type="match status" value="1"/>
</dbReference>
<dbReference type="SUPFAM" id="SSF54637">
    <property type="entry name" value="Thioesterase/thiol ester dehydrase-isomerase"/>
    <property type="match status" value="1"/>
</dbReference>
<reference evidence="4 5" key="1">
    <citation type="submission" date="2007-01" db="EMBL/GenBank/DDBJ databases">
        <authorList>
            <person name="Haygood M."/>
            <person name="Podell S."/>
            <person name="Anderson C."/>
            <person name="Hopkinson B."/>
            <person name="Roe K."/>
            <person name="Barbeau K."/>
            <person name="Gaasterland T."/>
            <person name="Ferriera S."/>
            <person name="Johnson J."/>
            <person name="Kravitz S."/>
            <person name="Beeson K."/>
            <person name="Sutton G."/>
            <person name="Rogers Y.-H."/>
            <person name="Friedman R."/>
            <person name="Frazier M."/>
            <person name="Venter J.C."/>
        </authorList>
    </citation>
    <scope>NUCLEOTIDE SEQUENCE [LARGE SCALE GENOMIC DNA]</scope>
    <source>
        <strain evidence="4 5">ATCC 23134</strain>
    </source>
</reference>
<gene>
    <name evidence="4" type="ORF">M23134_05059</name>
</gene>
<dbReference type="NCBIfam" id="TIGR00051">
    <property type="entry name" value="YbgC/FadM family acyl-CoA thioesterase"/>
    <property type="match status" value="1"/>
</dbReference>
<sequence length="146" mass="17150">MTNQPNFSLFKFKHSLRVRWAEVDPQQVVFNGHYLTYFDVAFTEYFRALGLTYPDGLKQYNCDMYVRKTTIEYHAPARFDNELTIYVRTSSIGNTSITIQMEITCQQQHLISGTLIYVNVDVQTQRPMTLPQGVREVFERYDNLTT</sequence>
<dbReference type="Gene3D" id="3.10.129.10">
    <property type="entry name" value="Hotdog Thioesterase"/>
    <property type="match status" value="1"/>
</dbReference>
<evidence type="ECO:0000313" key="5">
    <source>
        <dbReference type="Proteomes" id="UP000004095"/>
    </source>
</evidence>
<name>A1ZD14_MICM2</name>
<dbReference type="EMBL" id="AAWS01000002">
    <property type="protein sequence ID" value="EAY31553.1"/>
    <property type="molecule type" value="Genomic_DNA"/>
</dbReference>
<dbReference type="CDD" id="cd00586">
    <property type="entry name" value="4HBT"/>
    <property type="match status" value="1"/>
</dbReference>
<keyword evidence="2" id="KW-0378">Hydrolase</keyword>
<accession>A1ZD14</accession>
<dbReference type="InterPro" id="IPR050563">
    <property type="entry name" value="4-hydroxybenzoyl-CoA_TE"/>
</dbReference>
<dbReference type="Pfam" id="PF03061">
    <property type="entry name" value="4HBT"/>
    <property type="match status" value="1"/>
</dbReference>
<feature type="domain" description="Thioesterase" evidence="3">
    <location>
        <begin position="27"/>
        <end position="110"/>
    </location>
</feature>
<dbReference type="OrthoDB" id="9800856at2"/>
<evidence type="ECO:0000256" key="1">
    <source>
        <dbReference type="ARBA" id="ARBA00005953"/>
    </source>
</evidence>
<organism evidence="4 5">
    <name type="scientific">Microscilla marina ATCC 23134</name>
    <dbReference type="NCBI Taxonomy" id="313606"/>
    <lineage>
        <taxon>Bacteria</taxon>
        <taxon>Pseudomonadati</taxon>
        <taxon>Bacteroidota</taxon>
        <taxon>Cytophagia</taxon>
        <taxon>Cytophagales</taxon>
        <taxon>Microscillaceae</taxon>
        <taxon>Microscilla</taxon>
    </lineage>
</organism>
<evidence type="ECO:0000256" key="2">
    <source>
        <dbReference type="ARBA" id="ARBA00022801"/>
    </source>
</evidence>
<dbReference type="eggNOG" id="COG0824">
    <property type="taxonomic scope" value="Bacteria"/>
</dbReference>
<dbReference type="InterPro" id="IPR006683">
    <property type="entry name" value="Thioestr_dom"/>
</dbReference>
<dbReference type="AlphaFoldDB" id="A1ZD14"/>
<protein>
    <submittedName>
        <fullName evidence="4">4-hydroxybenzoyl-CoA thioesterase</fullName>
    </submittedName>
</protein>